<dbReference type="OrthoDB" id="117569at2157"/>
<dbReference type="PROSITE" id="PS50054">
    <property type="entry name" value="TYR_PHOSPHATASE_DUAL"/>
    <property type="match status" value="1"/>
</dbReference>
<dbReference type="PROSITE" id="PS50056">
    <property type="entry name" value="TYR_PHOSPHATASE_2"/>
    <property type="match status" value="1"/>
</dbReference>
<dbReference type="InterPro" id="IPR000387">
    <property type="entry name" value="Tyr_Pase_dom"/>
</dbReference>
<dbReference type="InterPro" id="IPR003595">
    <property type="entry name" value="Tyr_Pase_cat"/>
</dbReference>
<accession>A0A172WEX0</accession>
<feature type="domain" description="Tyrosine specific protein phosphatases" evidence="4">
    <location>
        <begin position="69"/>
        <end position="137"/>
    </location>
</feature>
<sequence>MINPRFISENVAFSSMPYPEDIPRLAEEFGAFVVLVEDHELFYGLEKLKELGPEVLHSPIPDFTAPSLEALLEILRWIGEKTREGKRVLIHCLGGSGRSGTVAVAWLMYSKGLSLREALYRVRSLRPTAVETPDQLNVLKMLEKFLKK</sequence>
<dbReference type="KEGG" id="tpie:A7C91_01180"/>
<dbReference type="InterPro" id="IPR016130">
    <property type="entry name" value="Tyr_Pase_AS"/>
</dbReference>
<organism evidence="5 6">
    <name type="scientific">Thermococcus piezophilus</name>
    <dbReference type="NCBI Taxonomy" id="1712654"/>
    <lineage>
        <taxon>Archaea</taxon>
        <taxon>Methanobacteriati</taxon>
        <taxon>Methanobacteriota</taxon>
        <taxon>Thermococci</taxon>
        <taxon>Thermococcales</taxon>
        <taxon>Thermococcaceae</taxon>
        <taxon>Thermococcus</taxon>
    </lineage>
</organism>
<dbReference type="SUPFAM" id="SSF52799">
    <property type="entry name" value="(Phosphotyrosine protein) phosphatases II"/>
    <property type="match status" value="1"/>
</dbReference>
<dbReference type="SMART" id="SM00195">
    <property type="entry name" value="DSPc"/>
    <property type="match status" value="1"/>
</dbReference>
<dbReference type="InterPro" id="IPR029021">
    <property type="entry name" value="Prot-tyrosine_phosphatase-like"/>
</dbReference>
<evidence type="ECO:0000256" key="2">
    <source>
        <dbReference type="ARBA" id="ARBA00022912"/>
    </source>
</evidence>
<dbReference type="STRING" id="1712654.A7C91_01180"/>
<dbReference type="FunFam" id="3.90.190.10:FF:000157">
    <property type="entry name" value="Protein-tyrosine phosphatase"/>
    <property type="match status" value="1"/>
</dbReference>
<protein>
    <submittedName>
        <fullName evidence="5">Protein tyrosine phosphatase</fullName>
    </submittedName>
</protein>
<evidence type="ECO:0000259" key="4">
    <source>
        <dbReference type="PROSITE" id="PS50056"/>
    </source>
</evidence>
<evidence type="ECO:0000256" key="1">
    <source>
        <dbReference type="ARBA" id="ARBA00022801"/>
    </source>
</evidence>
<evidence type="ECO:0000259" key="3">
    <source>
        <dbReference type="PROSITE" id="PS50054"/>
    </source>
</evidence>
<evidence type="ECO:0000313" key="5">
    <source>
        <dbReference type="EMBL" id="ANF21958.1"/>
    </source>
</evidence>
<name>A0A172WEX0_9EURY</name>
<gene>
    <name evidence="5" type="ORF">A7C91_01180</name>
</gene>
<keyword evidence="1" id="KW-0378">Hydrolase</keyword>
<dbReference type="InterPro" id="IPR020422">
    <property type="entry name" value="TYR_PHOSPHATASE_DUAL_dom"/>
</dbReference>
<dbReference type="EMBL" id="CP015520">
    <property type="protein sequence ID" value="ANF21958.1"/>
    <property type="molecule type" value="Genomic_DNA"/>
</dbReference>
<dbReference type="InterPro" id="IPR000340">
    <property type="entry name" value="Dual-sp_phosphatase_cat-dom"/>
</dbReference>
<feature type="domain" description="Tyrosine-protein phosphatase" evidence="3">
    <location>
        <begin position="3"/>
        <end position="148"/>
    </location>
</feature>
<dbReference type="GO" id="GO:0004721">
    <property type="term" value="F:phosphoprotein phosphatase activity"/>
    <property type="evidence" value="ECO:0007669"/>
    <property type="project" value="UniProtKB-KW"/>
</dbReference>
<dbReference type="Pfam" id="PF00782">
    <property type="entry name" value="DSPc"/>
    <property type="match status" value="1"/>
</dbReference>
<dbReference type="SMART" id="SM00404">
    <property type="entry name" value="PTPc_motif"/>
    <property type="match status" value="1"/>
</dbReference>
<dbReference type="RefSeq" id="WP_068664184.1">
    <property type="nucleotide sequence ID" value="NZ_CP015520.1"/>
</dbReference>
<proteinExistence type="predicted"/>
<keyword evidence="6" id="KW-1185">Reference proteome</keyword>
<dbReference type="PROSITE" id="PS00383">
    <property type="entry name" value="TYR_PHOSPHATASE_1"/>
    <property type="match status" value="1"/>
</dbReference>
<dbReference type="Gene3D" id="3.90.190.10">
    <property type="entry name" value="Protein tyrosine phosphatase superfamily"/>
    <property type="match status" value="1"/>
</dbReference>
<dbReference type="AlphaFoldDB" id="A0A172WEX0"/>
<dbReference type="InterPro" id="IPR050561">
    <property type="entry name" value="PTP"/>
</dbReference>
<dbReference type="PANTHER" id="PTHR23339">
    <property type="entry name" value="TYROSINE SPECIFIC PROTEIN PHOSPHATASE AND DUAL SPECIFICITY PROTEIN PHOSPHATASE"/>
    <property type="match status" value="1"/>
</dbReference>
<keyword evidence="2" id="KW-0904">Protein phosphatase</keyword>
<dbReference type="GeneID" id="28494764"/>
<dbReference type="Proteomes" id="UP000076969">
    <property type="component" value="Chromosome"/>
</dbReference>
<evidence type="ECO:0000313" key="6">
    <source>
        <dbReference type="Proteomes" id="UP000076969"/>
    </source>
</evidence>
<reference evidence="6" key="1">
    <citation type="journal article" date="2016" name="Syst. Appl. Microbiol.">
        <title>Thermococcus piezophilus sp. nov., a novel hyperthermophilic and piezophilic archaeon with a broad pressure range for growth, isolated from a deepest hydrothermal vent at the Mid-Cayman Rise.</title>
        <authorList>
            <person name="Dalmasso C."/>
            <person name="Oger P."/>
            <person name="Selva G."/>
            <person name="Courtine D."/>
            <person name="L'Haridon S."/>
            <person name="Garlaschelli A."/>
            <person name="Roussel E."/>
            <person name="Miyazaki J."/>
            <person name="Reveillaud J."/>
            <person name="Jebbar M."/>
            <person name="Takai K."/>
            <person name="Maignien L."/>
            <person name="Alain K."/>
        </authorList>
    </citation>
    <scope>NUCLEOTIDE SEQUENCE [LARGE SCALE GENOMIC DNA]</scope>
    <source>
        <strain evidence="6">CDGS</strain>
    </source>
</reference>